<proteinExistence type="predicted"/>
<reference evidence="1" key="1">
    <citation type="submission" date="2020-11" db="EMBL/GenBank/DDBJ databases">
        <authorList>
            <person name="Tran Van P."/>
        </authorList>
    </citation>
    <scope>NUCLEOTIDE SEQUENCE</scope>
</reference>
<dbReference type="AlphaFoldDB" id="A0A7R8W1U6"/>
<gene>
    <name evidence="1" type="ORF">CTOB1V02_LOCUS1244</name>
</gene>
<protein>
    <submittedName>
        <fullName evidence="1">Uncharacterized protein</fullName>
    </submittedName>
</protein>
<accession>A0A7R8W1U6</accession>
<name>A0A7R8W1U6_9CRUS</name>
<organism evidence="1">
    <name type="scientific">Cyprideis torosa</name>
    <dbReference type="NCBI Taxonomy" id="163714"/>
    <lineage>
        <taxon>Eukaryota</taxon>
        <taxon>Metazoa</taxon>
        <taxon>Ecdysozoa</taxon>
        <taxon>Arthropoda</taxon>
        <taxon>Crustacea</taxon>
        <taxon>Oligostraca</taxon>
        <taxon>Ostracoda</taxon>
        <taxon>Podocopa</taxon>
        <taxon>Podocopida</taxon>
        <taxon>Cytherocopina</taxon>
        <taxon>Cytheroidea</taxon>
        <taxon>Cytherideidae</taxon>
        <taxon>Cyprideis</taxon>
    </lineage>
</organism>
<dbReference type="EMBL" id="OB660174">
    <property type="protein sequence ID" value="CAD7223254.1"/>
    <property type="molecule type" value="Genomic_DNA"/>
</dbReference>
<evidence type="ECO:0000313" key="1">
    <source>
        <dbReference type="EMBL" id="CAD7223254.1"/>
    </source>
</evidence>
<sequence length="238" mass="27176">MLAPAYIGRRSYALVMACPTLTVSTTFLTRHDGLAEVANAFLENTHKRHTPMEDPPHRRRRASVPPSVVLAAAGEDENPRLALTRLDQLIQEAKQVQTDGEDILNELDREIQLSESNMQREEEIINHHRSRFDQYRREMENEDNLVQQLDHKIQEINEFLLKIKEENEILAKEVAQLINKRNRYENGAERANRMVRYNRAVIVELEQTLASSLGKLPSVTAGTPTGGGEHATHLRKSL</sequence>